<proteinExistence type="inferred from homology"/>
<evidence type="ECO:0000256" key="3">
    <source>
        <dbReference type="ARBA" id="ARBA00022553"/>
    </source>
</evidence>
<dbReference type="Pfam" id="PF04615">
    <property type="entry name" value="Utp14"/>
    <property type="match status" value="2"/>
</dbReference>
<feature type="region of interest" description="Disordered" evidence="5">
    <location>
        <begin position="182"/>
        <end position="396"/>
    </location>
</feature>
<evidence type="ECO:0000256" key="1">
    <source>
        <dbReference type="ARBA" id="ARBA00004604"/>
    </source>
</evidence>
<dbReference type="Proteomes" id="UP001186944">
    <property type="component" value="Unassembled WGS sequence"/>
</dbReference>
<feature type="compositionally biased region" description="Acidic residues" evidence="5">
    <location>
        <begin position="424"/>
        <end position="434"/>
    </location>
</feature>
<feature type="compositionally biased region" description="Acidic residues" evidence="5">
    <location>
        <begin position="218"/>
        <end position="228"/>
    </location>
</feature>
<dbReference type="GO" id="GO:0032040">
    <property type="term" value="C:small-subunit processome"/>
    <property type="evidence" value="ECO:0007669"/>
    <property type="project" value="InterPro"/>
</dbReference>
<sequence length="610" mass="70313">MAGFPGVIGAIDGTHINIPKPVEHSAAYLNRKKAYSLILQIERAVAYEKTSKDVSKWDPIVKENRKAEQIIYPLERSTISVHTTDSFVKRFQPRTPLEMEVAAVLAGSQNVPQKNKELTPAEEKAIKAMSLEEAKERRAELMKYRALLSYKEAKARWQGKIKSKKYHRILKKEKLKKEKRALEELEKNDPEGYQQKMEGVEKQRIQQVSTDGHNEALGSEEEGEDGEEDMRVTNLQNAEDLANQKQILGNSKIRKADEDSEEEVTIEEIFKPLDEEKLKRTSSEEKNSQMDGEKRKRRRRRKKKTKVNQEVKDESDVVSRKRKLETKDNEEKDDDDEEEEDLIDEGLTRVKTLEDIESKRQSDDAETTIVKKKRKNKKKGEKDSQNVGKEDVPDKVEEVYVDPKKLFTVETKLKSAIPDMTGHDDDDNDDEDDDQQRMTIAQAFEDDDVIEEFKEEKKMIMDRDKPKDIDLTLPGWGSWGGTGIKPKKKNKRFIIKAPPALPRKDKSLGNVIISELKDKAISKYQVSDLPFPYGDVKQFEQSIRAPVGKTWNPETAFKQLIKPKVVTKLGQVINPIDKDEVFKKQKVTNPLPENDQKEQSKGYGKKRRKR</sequence>
<feature type="compositionally biased region" description="Polar residues" evidence="5">
    <location>
        <begin position="233"/>
        <end position="249"/>
    </location>
</feature>
<evidence type="ECO:0000313" key="6">
    <source>
        <dbReference type="EMBL" id="KAK3097522.1"/>
    </source>
</evidence>
<dbReference type="GO" id="GO:0006364">
    <property type="term" value="P:rRNA processing"/>
    <property type="evidence" value="ECO:0007669"/>
    <property type="project" value="InterPro"/>
</dbReference>
<feature type="compositionally biased region" description="Basic residues" evidence="5">
    <location>
        <begin position="370"/>
        <end position="379"/>
    </location>
</feature>
<dbReference type="InterPro" id="IPR006709">
    <property type="entry name" value="SSU_processome_Utp14"/>
</dbReference>
<dbReference type="AlphaFoldDB" id="A0AA88YDV2"/>
<feature type="compositionally biased region" description="Basic and acidic residues" evidence="5">
    <location>
        <begin position="307"/>
        <end position="330"/>
    </location>
</feature>
<evidence type="ECO:0000256" key="5">
    <source>
        <dbReference type="SAM" id="MobiDB-lite"/>
    </source>
</evidence>
<feature type="compositionally biased region" description="Basic and acidic residues" evidence="5">
    <location>
        <begin position="268"/>
        <end position="294"/>
    </location>
</feature>
<feature type="compositionally biased region" description="Basic and acidic residues" evidence="5">
    <location>
        <begin position="380"/>
        <end position="396"/>
    </location>
</feature>
<feature type="compositionally biased region" description="Basic residues" evidence="5">
    <location>
        <begin position="295"/>
        <end position="306"/>
    </location>
</feature>
<dbReference type="PANTHER" id="PTHR14150:SF12">
    <property type="entry name" value="U3 SMALL NUCLEOLAR RNA-ASSOCIATED PROTEIN 14 HOMOLOG A"/>
    <property type="match status" value="1"/>
</dbReference>
<reference evidence="6" key="1">
    <citation type="submission" date="2019-08" db="EMBL/GenBank/DDBJ databases">
        <title>The improved chromosome-level genome for the pearl oyster Pinctada fucata martensii using PacBio sequencing and Hi-C.</title>
        <authorList>
            <person name="Zheng Z."/>
        </authorList>
    </citation>
    <scope>NUCLEOTIDE SEQUENCE</scope>
    <source>
        <strain evidence="6">ZZ-2019</strain>
        <tissue evidence="6">Adductor muscle</tissue>
    </source>
</reference>
<keyword evidence="3" id="KW-0597">Phosphoprotein</keyword>
<organism evidence="6 7">
    <name type="scientific">Pinctada imbricata</name>
    <name type="common">Atlantic pearl-oyster</name>
    <name type="synonym">Pinctada martensii</name>
    <dbReference type="NCBI Taxonomy" id="66713"/>
    <lineage>
        <taxon>Eukaryota</taxon>
        <taxon>Metazoa</taxon>
        <taxon>Spiralia</taxon>
        <taxon>Lophotrochozoa</taxon>
        <taxon>Mollusca</taxon>
        <taxon>Bivalvia</taxon>
        <taxon>Autobranchia</taxon>
        <taxon>Pteriomorphia</taxon>
        <taxon>Pterioida</taxon>
        <taxon>Pterioidea</taxon>
        <taxon>Pteriidae</taxon>
        <taxon>Pinctada</taxon>
    </lineage>
</organism>
<gene>
    <name evidence="6" type="ORF">FSP39_010430</name>
</gene>
<evidence type="ECO:0000256" key="2">
    <source>
        <dbReference type="ARBA" id="ARBA00007774"/>
    </source>
</evidence>
<feature type="region of interest" description="Disordered" evidence="5">
    <location>
        <begin position="414"/>
        <end position="435"/>
    </location>
</feature>
<dbReference type="PANTHER" id="PTHR14150">
    <property type="entry name" value="U3 SMALL NUCLEOLAR RNA-ASSOCIATED PROTEIN 14"/>
    <property type="match status" value="1"/>
</dbReference>
<evidence type="ECO:0000313" key="7">
    <source>
        <dbReference type="Proteomes" id="UP001186944"/>
    </source>
</evidence>
<feature type="compositionally biased region" description="Basic and acidic residues" evidence="5">
    <location>
        <begin position="346"/>
        <end position="363"/>
    </location>
</feature>
<name>A0AA88YDV2_PINIB</name>
<comment type="similarity">
    <text evidence="2">Belongs to the UTP14 family.</text>
</comment>
<comment type="caution">
    <text evidence="6">The sequence shown here is derived from an EMBL/GenBank/DDBJ whole genome shotgun (WGS) entry which is preliminary data.</text>
</comment>
<protein>
    <submittedName>
        <fullName evidence="6">Uncharacterized protein</fullName>
    </submittedName>
</protein>
<evidence type="ECO:0000256" key="4">
    <source>
        <dbReference type="ARBA" id="ARBA00023242"/>
    </source>
</evidence>
<comment type="subcellular location">
    <subcellularLocation>
        <location evidence="1">Nucleus</location>
        <location evidence="1">Nucleolus</location>
    </subcellularLocation>
</comment>
<feature type="region of interest" description="Disordered" evidence="5">
    <location>
        <begin position="583"/>
        <end position="610"/>
    </location>
</feature>
<keyword evidence="7" id="KW-1185">Reference proteome</keyword>
<keyword evidence="4" id="KW-0539">Nucleus</keyword>
<accession>A0AA88YDV2</accession>
<feature type="compositionally biased region" description="Acidic residues" evidence="5">
    <location>
        <begin position="331"/>
        <end position="344"/>
    </location>
</feature>
<dbReference type="EMBL" id="VSWD01000007">
    <property type="protein sequence ID" value="KAK3097522.1"/>
    <property type="molecule type" value="Genomic_DNA"/>
</dbReference>